<organism evidence="2 3">
    <name type="scientific">Dreissena polymorpha</name>
    <name type="common">Zebra mussel</name>
    <name type="synonym">Mytilus polymorpha</name>
    <dbReference type="NCBI Taxonomy" id="45954"/>
    <lineage>
        <taxon>Eukaryota</taxon>
        <taxon>Metazoa</taxon>
        <taxon>Spiralia</taxon>
        <taxon>Lophotrochozoa</taxon>
        <taxon>Mollusca</taxon>
        <taxon>Bivalvia</taxon>
        <taxon>Autobranchia</taxon>
        <taxon>Heteroconchia</taxon>
        <taxon>Euheterodonta</taxon>
        <taxon>Imparidentia</taxon>
        <taxon>Neoheterodontei</taxon>
        <taxon>Myida</taxon>
        <taxon>Dreissenoidea</taxon>
        <taxon>Dreissenidae</taxon>
        <taxon>Dreissena</taxon>
    </lineage>
</organism>
<accession>A0A9D4F7J7</accession>
<name>A0A9D4F7J7_DREPO</name>
<comment type="caution">
    <text evidence="2">The sequence shown here is derived from an EMBL/GenBank/DDBJ whole genome shotgun (WGS) entry which is preliminary data.</text>
</comment>
<dbReference type="AlphaFoldDB" id="A0A9D4F7J7"/>
<gene>
    <name evidence="2" type="ORF">DPMN_146250</name>
</gene>
<protein>
    <recommendedName>
        <fullName evidence="1">E3 ubiquitin-protein ligase UBR4 N-terminal domain-containing protein</fullName>
    </recommendedName>
</protein>
<proteinExistence type="predicted"/>
<sequence>MTIFFCQRSSQGLGCLSVALGKHAVTLLQRLFDDLQTEGAMPSLSGSSQSPGLQVC</sequence>
<keyword evidence="3" id="KW-1185">Reference proteome</keyword>
<evidence type="ECO:0000313" key="3">
    <source>
        <dbReference type="Proteomes" id="UP000828390"/>
    </source>
</evidence>
<evidence type="ECO:0000313" key="2">
    <source>
        <dbReference type="EMBL" id="KAH3792751.1"/>
    </source>
</evidence>
<reference evidence="2" key="1">
    <citation type="journal article" date="2019" name="bioRxiv">
        <title>The Genome of the Zebra Mussel, Dreissena polymorpha: A Resource for Invasive Species Research.</title>
        <authorList>
            <person name="McCartney M.A."/>
            <person name="Auch B."/>
            <person name="Kono T."/>
            <person name="Mallez S."/>
            <person name="Zhang Y."/>
            <person name="Obille A."/>
            <person name="Becker A."/>
            <person name="Abrahante J.E."/>
            <person name="Garbe J."/>
            <person name="Badalamenti J.P."/>
            <person name="Herman A."/>
            <person name="Mangelson H."/>
            <person name="Liachko I."/>
            <person name="Sullivan S."/>
            <person name="Sone E.D."/>
            <person name="Koren S."/>
            <person name="Silverstein K.A.T."/>
            <person name="Beckman K.B."/>
            <person name="Gohl D.M."/>
        </authorList>
    </citation>
    <scope>NUCLEOTIDE SEQUENCE</scope>
    <source>
        <strain evidence="2">Duluth1</strain>
        <tissue evidence="2">Whole animal</tissue>
    </source>
</reference>
<feature type="domain" description="E3 ubiquitin-protein ligase UBR4 N-terminal" evidence="1">
    <location>
        <begin position="7"/>
        <end position="52"/>
    </location>
</feature>
<reference evidence="2" key="2">
    <citation type="submission" date="2020-11" db="EMBL/GenBank/DDBJ databases">
        <authorList>
            <person name="McCartney M.A."/>
            <person name="Auch B."/>
            <person name="Kono T."/>
            <person name="Mallez S."/>
            <person name="Becker A."/>
            <person name="Gohl D.M."/>
            <person name="Silverstein K.A.T."/>
            <person name="Koren S."/>
            <person name="Bechman K.B."/>
            <person name="Herman A."/>
            <person name="Abrahante J.E."/>
            <person name="Garbe J."/>
        </authorList>
    </citation>
    <scope>NUCLEOTIDE SEQUENCE</scope>
    <source>
        <strain evidence="2">Duluth1</strain>
        <tissue evidence="2">Whole animal</tissue>
    </source>
</reference>
<dbReference type="EMBL" id="JAIWYP010000007">
    <property type="protein sequence ID" value="KAH3792751.1"/>
    <property type="molecule type" value="Genomic_DNA"/>
</dbReference>
<evidence type="ECO:0000259" key="1">
    <source>
        <dbReference type="Pfam" id="PF19423"/>
    </source>
</evidence>
<dbReference type="InterPro" id="IPR045841">
    <property type="entry name" value="E3_UBR4_N"/>
</dbReference>
<dbReference type="Proteomes" id="UP000828390">
    <property type="component" value="Unassembled WGS sequence"/>
</dbReference>
<dbReference type="Pfam" id="PF19423">
    <property type="entry name" value="E3_UBR4_N"/>
    <property type="match status" value="1"/>
</dbReference>